<dbReference type="InterPro" id="IPR038606">
    <property type="entry name" value="To_sf"/>
</dbReference>
<dbReference type="PANTHER" id="PTHR11008:SF18">
    <property type="entry name" value="BCDNA.GH05536-RELATED"/>
    <property type="match status" value="1"/>
</dbReference>
<dbReference type="GO" id="GO:0005615">
    <property type="term" value="C:extracellular space"/>
    <property type="evidence" value="ECO:0007669"/>
    <property type="project" value="TreeGrafter"/>
</dbReference>
<name>A0AAE1LSG9_9NEOP</name>
<dbReference type="Gene3D" id="3.15.10.30">
    <property type="entry name" value="Haemolymph juvenile hormone binding protein"/>
    <property type="match status" value="1"/>
</dbReference>
<comment type="caution">
    <text evidence="3">The sequence shown here is derived from an EMBL/GenBank/DDBJ whole genome shotgun (WGS) entry which is preliminary data.</text>
</comment>
<gene>
    <name evidence="3" type="ORF">KUF71_004651</name>
</gene>
<dbReference type="AlphaFoldDB" id="A0AAE1LSG9"/>
<evidence type="ECO:0000313" key="4">
    <source>
        <dbReference type="Proteomes" id="UP001219518"/>
    </source>
</evidence>
<evidence type="ECO:0000313" key="3">
    <source>
        <dbReference type="EMBL" id="KAK3930080.1"/>
    </source>
</evidence>
<dbReference type="Proteomes" id="UP001219518">
    <property type="component" value="Unassembled WGS sequence"/>
</dbReference>
<feature type="compositionally biased region" description="Basic residues" evidence="1">
    <location>
        <begin position="223"/>
        <end position="241"/>
    </location>
</feature>
<feature type="region of interest" description="Disordered" evidence="1">
    <location>
        <begin position="214"/>
        <end position="241"/>
    </location>
</feature>
<keyword evidence="4" id="KW-1185">Reference proteome</keyword>
<proteinExistence type="predicted"/>
<dbReference type="SMART" id="SM00700">
    <property type="entry name" value="JHBP"/>
    <property type="match status" value="1"/>
</dbReference>
<reference evidence="3" key="1">
    <citation type="submission" date="2021-07" db="EMBL/GenBank/DDBJ databases">
        <authorList>
            <person name="Catto M.A."/>
            <person name="Jacobson A."/>
            <person name="Kennedy G."/>
            <person name="Labadie P."/>
            <person name="Hunt B.G."/>
            <person name="Srinivasan R."/>
        </authorList>
    </citation>
    <scope>NUCLEOTIDE SEQUENCE</scope>
    <source>
        <strain evidence="3">PL_HMW_Pooled</strain>
        <tissue evidence="3">Head</tissue>
    </source>
</reference>
<dbReference type="Pfam" id="PF06585">
    <property type="entry name" value="JHBP"/>
    <property type="match status" value="1"/>
</dbReference>
<feature type="signal peptide" evidence="2">
    <location>
        <begin position="1"/>
        <end position="23"/>
    </location>
</feature>
<evidence type="ECO:0000256" key="1">
    <source>
        <dbReference type="SAM" id="MobiDB-lite"/>
    </source>
</evidence>
<dbReference type="InterPro" id="IPR010562">
    <property type="entry name" value="Haemolymph_juvenile_hormone-bd"/>
</dbReference>
<feature type="chain" id="PRO_5042079974" evidence="2">
    <location>
        <begin position="24"/>
        <end position="300"/>
    </location>
</feature>
<dbReference type="PANTHER" id="PTHR11008">
    <property type="entry name" value="PROTEIN TAKEOUT-LIKE PROTEIN"/>
    <property type="match status" value="1"/>
</dbReference>
<reference evidence="3" key="2">
    <citation type="journal article" date="2023" name="BMC Genomics">
        <title>Pest status, molecular evolution, and epigenetic factors derived from the genome assembly of Frankliniella fusca, a thysanopteran phytovirus vector.</title>
        <authorList>
            <person name="Catto M.A."/>
            <person name="Labadie P.E."/>
            <person name="Jacobson A.L."/>
            <person name="Kennedy G.G."/>
            <person name="Srinivasan R."/>
            <person name="Hunt B.G."/>
        </authorList>
    </citation>
    <scope>NUCLEOTIDE SEQUENCE</scope>
    <source>
        <strain evidence="3">PL_HMW_Pooled</strain>
    </source>
</reference>
<sequence>MQTIHNVARTASLFCVLFAGVWAAAAAASSSDCSEEYSDFGCDADKSNLLADGIREAFWALSEGEPLDELPPMDPVRMTDILFCRGYGPVRANIQFPYSTLAGVSAVNHVSAVRCSGGDTTLTFTTHHEVIVQEGLYNLTGSFGDVFAVGKGNAHIVLRDVTIRHQLRWRRARDGLRVRDYRGAVSPGDMTVRYENLRSEGRDVLEEECRRHEHAGGGEIRHGRWHRSTRRKRRKQKRRSKRRIVDVNKYFNEHWRTLYDALSQSVDFAFSAVFRDYMDALLRRIEDLVVECDGRGRLDD</sequence>
<keyword evidence="2" id="KW-0732">Signal</keyword>
<dbReference type="EMBL" id="JAHWGI010001409">
    <property type="protein sequence ID" value="KAK3930080.1"/>
    <property type="molecule type" value="Genomic_DNA"/>
</dbReference>
<evidence type="ECO:0000256" key="2">
    <source>
        <dbReference type="SAM" id="SignalP"/>
    </source>
</evidence>
<protein>
    <submittedName>
        <fullName evidence="3">60 kDa chaperonin 1</fullName>
    </submittedName>
</protein>
<organism evidence="3 4">
    <name type="scientific">Frankliniella fusca</name>
    <dbReference type="NCBI Taxonomy" id="407009"/>
    <lineage>
        <taxon>Eukaryota</taxon>
        <taxon>Metazoa</taxon>
        <taxon>Ecdysozoa</taxon>
        <taxon>Arthropoda</taxon>
        <taxon>Hexapoda</taxon>
        <taxon>Insecta</taxon>
        <taxon>Pterygota</taxon>
        <taxon>Neoptera</taxon>
        <taxon>Paraneoptera</taxon>
        <taxon>Thysanoptera</taxon>
        <taxon>Terebrantia</taxon>
        <taxon>Thripoidea</taxon>
        <taxon>Thripidae</taxon>
        <taxon>Frankliniella</taxon>
    </lineage>
</organism>
<accession>A0AAE1LSG9</accession>